<evidence type="ECO:0000256" key="2">
    <source>
        <dbReference type="HAMAP-Rule" id="MF_00674"/>
    </source>
</evidence>
<dbReference type="AlphaFoldDB" id="Q12WV1"/>
<accession>Q12WV1</accession>
<dbReference type="KEGG" id="mbu:Mbur_1150"/>
<evidence type="ECO:0000256" key="1">
    <source>
        <dbReference type="ARBA" id="ARBA00009350"/>
    </source>
</evidence>
<evidence type="ECO:0000256" key="3">
    <source>
        <dbReference type="SAM" id="MobiDB-lite"/>
    </source>
</evidence>
<dbReference type="PANTHER" id="PTHR37478:SF2">
    <property type="entry name" value="UPF0251 PROTEIN TK0562"/>
    <property type="match status" value="1"/>
</dbReference>
<feature type="compositionally biased region" description="Gly residues" evidence="3">
    <location>
        <begin position="128"/>
        <end position="151"/>
    </location>
</feature>
<sequence length="201" mass="21878">MLCIIMHNMGRPRKRKMVNFDYNTRHFKPSGTCLKDMEEVNITIDELETLRLSTLEKMKQENAAQTMQIHQSTFQRTLQRTLQKIADALVNGKSIRVEGGDYTMPGKDGTGPRGQGPIGGQNQPRGQGPIGGQNQGRGQGPIGGQNQGRGQRGFRAGNGNNVVGTGGVCKCPNCGYEQTHQPGTPCAQVICPECGKPMIRK</sequence>
<protein>
    <recommendedName>
        <fullName evidence="2">UPF0251 protein Mbur_1150</fullName>
    </recommendedName>
</protein>
<dbReference type="Pfam" id="PF02001">
    <property type="entry name" value="DUF134"/>
    <property type="match status" value="1"/>
</dbReference>
<feature type="region of interest" description="Disordered" evidence="3">
    <location>
        <begin position="99"/>
        <end position="159"/>
    </location>
</feature>
<evidence type="ECO:0000313" key="4">
    <source>
        <dbReference type="EMBL" id="ABE52075.1"/>
    </source>
</evidence>
<feature type="compositionally biased region" description="Gly residues" evidence="3">
    <location>
        <begin position="108"/>
        <end position="119"/>
    </location>
</feature>
<dbReference type="STRING" id="259564.Mbur_1150"/>
<organism evidence="4 5">
    <name type="scientific">Methanococcoides burtonii (strain DSM 6242 / NBRC 107633 / OCM 468 / ACE-M)</name>
    <dbReference type="NCBI Taxonomy" id="259564"/>
    <lineage>
        <taxon>Archaea</taxon>
        <taxon>Methanobacteriati</taxon>
        <taxon>Methanobacteriota</taxon>
        <taxon>Stenosarchaea group</taxon>
        <taxon>Methanomicrobia</taxon>
        <taxon>Methanosarcinales</taxon>
        <taxon>Methanosarcinaceae</taxon>
        <taxon>Methanococcoides</taxon>
    </lineage>
</organism>
<dbReference type="HAMAP" id="MF_00674">
    <property type="entry name" value="UPF0251"/>
    <property type="match status" value="1"/>
</dbReference>
<proteinExistence type="inferred from homology"/>
<dbReference type="Proteomes" id="UP000001979">
    <property type="component" value="Chromosome"/>
</dbReference>
<dbReference type="InterPro" id="IPR002852">
    <property type="entry name" value="UPF0251"/>
</dbReference>
<comment type="similarity">
    <text evidence="1 2">Belongs to the UPF0251 family.</text>
</comment>
<dbReference type="EMBL" id="CP000300">
    <property type="protein sequence ID" value="ABE52075.1"/>
    <property type="molecule type" value="Genomic_DNA"/>
</dbReference>
<dbReference type="OrthoDB" id="74471at2157"/>
<dbReference type="PANTHER" id="PTHR37478">
    <property type="match status" value="1"/>
</dbReference>
<evidence type="ECO:0000313" key="5">
    <source>
        <dbReference type="Proteomes" id="UP000001979"/>
    </source>
</evidence>
<name>Q12WV1_METBU</name>
<dbReference type="HOGENOM" id="CLU_094511_0_0_2"/>
<keyword evidence="5" id="KW-1185">Reference proteome</keyword>
<reference evidence="5" key="1">
    <citation type="journal article" date="2009" name="ISME J.">
        <title>The genome sequence of the psychrophilic archaeon, Methanococcoides burtonii: the role of genome evolution in cold adaptation.</title>
        <authorList>
            <person name="Allen M.A."/>
            <person name="Lauro F.M."/>
            <person name="Williams T.J."/>
            <person name="Burg D."/>
            <person name="Siddiqui K.S."/>
            <person name="De Francisci D."/>
            <person name="Chong K.W."/>
            <person name="Pilak O."/>
            <person name="Chew H.H."/>
            <person name="De Maere M.Z."/>
            <person name="Ting L."/>
            <person name="Katrib M."/>
            <person name="Ng C."/>
            <person name="Sowers K.R."/>
            <person name="Galperin M.Y."/>
            <person name="Anderson I.J."/>
            <person name="Ivanova N."/>
            <person name="Dalin E."/>
            <person name="Martinez M."/>
            <person name="Lapidus A."/>
            <person name="Hauser L."/>
            <person name="Land M."/>
            <person name="Thomas T."/>
            <person name="Cavicchioli R."/>
        </authorList>
    </citation>
    <scope>NUCLEOTIDE SEQUENCE [LARGE SCALE GENOMIC DNA]</scope>
    <source>
        <strain evidence="5">DSM 6242 / NBRC 107633 / OCM 468 / ACE-M</strain>
    </source>
</reference>
<gene>
    <name evidence="4" type="ordered locus">Mbur_1150</name>
</gene>